<accession>B6TSF6</accession>
<proteinExistence type="evidence at transcript level"/>
<name>B6TSF6_MAIZE</name>
<protein>
    <submittedName>
        <fullName evidence="1">Uncharacterized protein</fullName>
    </submittedName>
</protein>
<organism evidence="1">
    <name type="scientific">Zea mays</name>
    <name type="common">Maize</name>
    <dbReference type="NCBI Taxonomy" id="4577"/>
    <lineage>
        <taxon>Eukaryota</taxon>
        <taxon>Viridiplantae</taxon>
        <taxon>Streptophyta</taxon>
        <taxon>Embryophyta</taxon>
        <taxon>Tracheophyta</taxon>
        <taxon>Spermatophyta</taxon>
        <taxon>Magnoliopsida</taxon>
        <taxon>Liliopsida</taxon>
        <taxon>Poales</taxon>
        <taxon>Poaceae</taxon>
        <taxon>PACMAD clade</taxon>
        <taxon>Panicoideae</taxon>
        <taxon>Andropogonodae</taxon>
        <taxon>Andropogoneae</taxon>
        <taxon>Tripsacinae</taxon>
        <taxon>Zea</taxon>
    </lineage>
</organism>
<reference evidence="1" key="1">
    <citation type="journal article" date="2009" name="Plant Mol. Biol.">
        <title>Insights into corn genes derived from large-scale cDNA sequencing.</title>
        <authorList>
            <person name="Alexandrov N.N."/>
            <person name="Brover V.V."/>
            <person name="Freidin S."/>
            <person name="Troukhan M.E."/>
            <person name="Tatarinova T.V."/>
            <person name="Zhang H."/>
            <person name="Swaller T.J."/>
            <person name="Lu Y.P."/>
            <person name="Bouck J."/>
            <person name="Flavell R.B."/>
            <person name="Feldmann K.A."/>
        </authorList>
    </citation>
    <scope>NUCLEOTIDE SEQUENCE</scope>
</reference>
<dbReference type="AlphaFoldDB" id="B6TSF6"/>
<dbReference type="EMBL" id="EU967921">
    <property type="protein sequence ID" value="ACG40039.1"/>
    <property type="molecule type" value="mRNA"/>
</dbReference>
<evidence type="ECO:0000313" key="1">
    <source>
        <dbReference type="EMBL" id="ACG40039.1"/>
    </source>
</evidence>
<sequence>MRAVFRCPSSCRVLLCTQSRPVSCLPARPLGSLGLNPYLVVDLAVT</sequence>